<keyword evidence="6 7" id="KW-0472">Membrane</keyword>
<keyword evidence="4 7" id="KW-0812">Transmembrane</keyword>
<dbReference type="OrthoDB" id="9778389at2"/>
<dbReference type="Proteomes" id="UP000254720">
    <property type="component" value="Unassembled WGS sequence"/>
</dbReference>
<dbReference type="EMBL" id="QQAX01000009">
    <property type="protein sequence ID" value="RDI44611.1"/>
    <property type="molecule type" value="Genomic_DNA"/>
</dbReference>
<feature type="transmembrane region" description="Helical" evidence="7">
    <location>
        <begin position="87"/>
        <end position="108"/>
    </location>
</feature>
<dbReference type="GO" id="GO:0005886">
    <property type="term" value="C:plasma membrane"/>
    <property type="evidence" value="ECO:0007669"/>
    <property type="project" value="UniProtKB-SubCell"/>
</dbReference>
<dbReference type="RefSeq" id="WP_114834284.1">
    <property type="nucleotide sequence ID" value="NZ_LR699114.1"/>
</dbReference>
<keyword evidence="3" id="KW-1003">Cell membrane</keyword>
<comment type="caution">
    <text evidence="8">The sequence shown here is derived from an EMBL/GenBank/DDBJ whole genome shotgun (WGS) entry which is preliminary data.</text>
</comment>
<dbReference type="GO" id="GO:0022857">
    <property type="term" value="F:transmembrane transporter activity"/>
    <property type="evidence" value="ECO:0007669"/>
    <property type="project" value="InterPro"/>
</dbReference>
<dbReference type="PANTHER" id="PTHR32196:SF69">
    <property type="entry name" value="BRANCHED-CHAIN AMINO ACID TRANSPORT SYSTEM, PERMEASE PROTEIN"/>
    <property type="match status" value="1"/>
</dbReference>
<gene>
    <name evidence="8" type="ORF">C8D86_10993</name>
</gene>
<evidence type="ECO:0000313" key="9">
    <source>
        <dbReference type="Proteomes" id="UP000254720"/>
    </source>
</evidence>
<dbReference type="InterPro" id="IPR001851">
    <property type="entry name" value="ABC_transp_permease"/>
</dbReference>
<keyword evidence="9" id="KW-1185">Reference proteome</keyword>
<dbReference type="PANTHER" id="PTHR32196">
    <property type="entry name" value="ABC TRANSPORTER PERMEASE PROTEIN YPHD-RELATED-RELATED"/>
    <property type="match status" value="1"/>
</dbReference>
<evidence type="ECO:0000256" key="1">
    <source>
        <dbReference type="ARBA" id="ARBA00004429"/>
    </source>
</evidence>
<evidence type="ECO:0000256" key="4">
    <source>
        <dbReference type="ARBA" id="ARBA00022692"/>
    </source>
</evidence>
<name>A0A370GLR5_9COXI</name>
<reference evidence="8 9" key="1">
    <citation type="submission" date="2018-07" db="EMBL/GenBank/DDBJ databases">
        <title>Genomic Encyclopedia of Type Strains, Phase IV (KMG-IV): sequencing the most valuable type-strain genomes for metagenomic binning, comparative biology and taxonomic classification.</title>
        <authorList>
            <person name="Goeker M."/>
        </authorList>
    </citation>
    <scope>NUCLEOTIDE SEQUENCE [LARGE SCALE GENOMIC DNA]</scope>
    <source>
        <strain evidence="8 9">DSM 16500</strain>
    </source>
</reference>
<sequence>MLDLLNVIITQSIPFMLLAFGISISYNVLRATDMTIDGSFVLGAAIFARLVTLGFSPPVAATAALLGGALAGMMVATIQRGGRVDPLLAGVLATFILSSLNLILMGKPNINLLSQTTLVSFAFAQSNTMGWIVTGLYTVILCAIAYSLMRSHFGLSLRAFGNNPALLKRLGKNIERYRLLGFALTNLLAAAAGCLTAQTVGYADIGMGLGMTLTGIGAIILGQQILRSVTKQPHFRSGAEFIACLIGVILYFFSLNALLRLDIDPIYLKMILGIVLIFFLRAAVKPTLSGNAS</sequence>
<evidence type="ECO:0000313" key="8">
    <source>
        <dbReference type="EMBL" id="RDI44611.1"/>
    </source>
</evidence>
<proteinExistence type="inferred from homology"/>
<dbReference type="Pfam" id="PF02653">
    <property type="entry name" value="BPD_transp_2"/>
    <property type="match status" value="1"/>
</dbReference>
<evidence type="ECO:0000256" key="7">
    <source>
        <dbReference type="SAM" id="Phobius"/>
    </source>
</evidence>
<accession>A0A370GLR5</accession>
<evidence type="ECO:0000256" key="6">
    <source>
        <dbReference type="ARBA" id="ARBA00023136"/>
    </source>
</evidence>
<organism evidence="8 9">
    <name type="scientific">Aquicella lusitana</name>
    <dbReference type="NCBI Taxonomy" id="254246"/>
    <lineage>
        <taxon>Bacteria</taxon>
        <taxon>Pseudomonadati</taxon>
        <taxon>Pseudomonadota</taxon>
        <taxon>Gammaproteobacteria</taxon>
        <taxon>Legionellales</taxon>
        <taxon>Coxiellaceae</taxon>
        <taxon>Aquicella</taxon>
    </lineage>
</organism>
<evidence type="ECO:0000256" key="3">
    <source>
        <dbReference type="ARBA" id="ARBA00022475"/>
    </source>
</evidence>
<feature type="transmembrane region" description="Helical" evidence="7">
    <location>
        <begin position="238"/>
        <end position="259"/>
    </location>
</feature>
<feature type="transmembrane region" description="Helical" evidence="7">
    <location>
        <begin position="128"/>
        <end position="148"/>
    </location>
</feature>
<evidence type="ECO:0000256" key="2">
    <source>
        <dbReference type="ARBA" id="ARBA00007942"/>
    </source>
</evidence>
<comment type="subcellular location">
    <subcellularLocation>
        <location evidence="1">Cell inner membrane</location>
        <topology evidence="1">Multi-pass membrane protein</topology>
    </subcellularLocation>
</comment>
<feature type="transmembrane region" description="Helical" evidence="7">
    <location>
        <begin position="177"/>
        <end position="199"/>
    </location>
</feature>
<keyword evidence="5 7" id="KW-1133">Transmembrane helix</keyword>
<dbReference type="CDD" id="cd06574">
    <property type="entry name" value="TM_PBP1_branched-chain-AA_like"/>
    <property type="match status" value="1"/>
</dbReference>
<evidence type="ECO:0000256" key="5">
    <source>
        <dbReference type="ARBA" id="ARBA00022989"/>
    </source>
</evidence>
<feature type="transmembrane region" description="Helical" evidence="7">
    <location>
        <begin position="12"/>
        <end position="29"/>
    </location>
</feature>
<dbReference type="Gene3D" id="1.10.3470.10">
    <property type="entry name" value="ABC transporter involved in vitamin B12 uptake, BtuC"/>
    <property type="match status" value="1"/>
</dbReference>
<feature type="transmembrane region" description="Helical" evidence="7">
    <location>
        <begin position="265"/>
        <end position="284"/>
    </location>
</feature>
<comment type="similarity">
    <text evidence="2">Belongs to the binding-protein-dependent transport system permease family. AraH/RbsC subfamily.</text>
</comment>
<protein>
    <submittedName>
        <fullName evidence="8">Putative ABC transport system permease protein</fullName>
    </submittedName>
</protein>
<dbReference type="AlphaFoldDB" id="A0A370GLR5"/>
<dbReference type="InterPro" id="IPR037294">
    <property type="entry name" value="ABC_BtuC-like"/>
</dbReference>